<keyword evidence="3" id="KW-1185">Reference proteome</keyword>
<protein>
    <submittedName>
        <fullName evidence="2">AAA domain-containing protein</fullName>
    </submittedName>
</protein>
<evidence type="ECO:0000313" key="3">
    <source>
        <dbReference type="Proteomes" id="UP000242415"/>
    </source>
</evidence>
<accession>A0A1H3R7S7</accession>
<organism evidence="2 3">
    <name type="scientific">Micromonospora pattaloongensis</name>
    <dbReference type="NCBI Taxonomy" id="405436"/>
    <lineage>
        <taxon>Bacteria</taxon>
        <taxon>Bacillati</taxon>
        <taxon>Actinomycetota</taxon>
        <taxon>Actinomycetes</taxon>
        <taxon>Micromonosporales</taxon>
        <taxon>Micromonosporaceae</taxon>
        <taxon>Micromonospora</taxon>
    </lineage>
</organism>
<dbReference type="AlphaFoldDB" id="A0A1H3R7S7"/>
<sequence length="146" mass="15335">MPSRHGSDTLSEATLSKVQTAIPALETEGANELLARDLPPVRMVVGDIIPAGLLLLAGDPKAGKSLLMQHLALCIALGAPAWGSLPVEAGDMLYLTNEGGQRSFKARLEAMLTDAQPPERRRPLFLAGRAGTPARTSKSRPGYPGG</sequence>
<dbReference type="InterPro" id="IPR027417">
    <property type="entry name" value="P-loop_NTPase"/>
</dbReference>
<evidence type="ECO:0000313" key="2">
    <source>
        <dbReference type="EMBL" id="SDZ21892.1"/>
    </source>
</evidence>
<proteinExistence type="predicted"/>
<dbReference type="OrthoDB" id="9775547at2"/>
<dbReference type="Pfam" id="PF13481">
    <property type="entry name" value="AAA_25"/>
    <property type="match status" value="1"/>
</dbReference>
<dbReference type="SUPFAM" id="SSF52540">
    <property type="entry name" value="P-loop containing nucleoside triphosphate hydrolases"/>
    <property type="match status" value="1"/>
</dbReference>
<dbReference type="EMBL" id="FNPH01000007">
    <property type="protein sequence ID" value="SDZ21892.1"/>
    <property type="molecule type" value="Genomic_DNA"/>
</dbReference>
<reference evidence="3" key="1">
    <citation type="submission" date="2016-10" db="EMBL/GenBank/DDBJ databases">
        <authorList>
            <person name="Varghese N."/>
            <person name="Submissions S."/>
        </authorList>
    </citation>
    <scope>NUCLEOTIDE SEQUENCE [LARGE SCALE GENOMIC DNA]</scope>
    <source>
        <strain evidence="3">DSM 45245</strain>
    </source>
</reference>
<feature type="region of interest" description="Disordered" evidence="1">
    <location>
        <begin position="119"/>
        <end position="146"/>
    </location>
</feature>
<gene>
    <name evidence="2" type="ORF">SAMN05444365_107132</name>
</gene>
<dbReference type="Proteomes" id="UP000242415">
    <property type="component" value="Unassembled WGS sequence"/>
</dbReference>
<dbReference type="Gene3D" id="3.40.50.300">
    <property type="entry name" value="P-loop containing nucleotide triphosphate hydrolases"/>
    <property type="match status" value="1"/>
</dbReference>
<evidence type="ECO:0000256" key="1">
    <source>
        <dbReference type="SAM" id="MobiDB-lite"/>
    </source>
</evidence>
<name>A0A1H3R7S7_9ACTN</name>
<dbReference type="STRING" id="405436.SAMN05444365_107132"/>